<dbReference type="SUPFAM" id="SSF53335">
    <property type="entry name" value="S-adenosyl-L-methionine-dependent methyltransferases"/>
    <property type="match status" value="1"/>
</dbReference>
<gene>
    <name evidence="1" type="ORF">LCGC14_0951240</name>
</gene>
<comment type="caution">
    <text evidence="1">The sequence shown here is derived from an EMBL/GenBank/DDBJ whole genome shotgun (WGS) entry which is preliminary data.</text>
</comment>
<dbReference type="EMBL" id="LAZR01003385">
    <property type="protein sequence ID" value="KKN18904.1"/>
    <property type="molecule type" value="Genomic_DNA"/>
</dbReference>
<dbReference type="Gene3D" id="3.40.50.150">
    <property type="entry name" value="Vaccinia Virus protein VP39"/>
    <property type="match status" value="1"/>
</dbReference>
<sequence length="209" mass="23885">MPINRILTDIDRKKYKPLIAKMTKLCPEMMSRKIPRSNVQQAFIVEIVLKLLKKNSDSRILCVGSFEDTASCYLGKLGISIVNIDSQENMDVQIFHSTAPEKFDIIFATSVMEHAANDEAFLSYFADLLKEKGTGIITCDFNNDYTQGMPVPATVVRQLTEHDLTTRLPEVLKRYKCKVIGKPNWEGENDFLYQGHTYSFATFVFRKVK</sequence>
<accession>A0A0F9NLY1</accession>
<organism evidence="1">
    <name type="scientific">marine sediment metagenome</name>
    <dbReference type="NCBI Taxonomy" id="412755"/>
    <lineage>
        <taxon>unclassified sequences</taxon>
        <taxon>metagenomes</taxon>
        <taxon>ecological metagenomes</taxon>
    </lineage>
</organism>
<reference evidence="1" key="1">
    <citation type="journal article" date="2015" name="Nature">
        <title>Complex archaea that bridge the gap between prokaryotes and eukaryotes.</title>
        <authorList>
            <person name="Spang A."/>
            <person name="Saw J.H."/>
            <person name="Jorgensen S.L."/>
            <person name="Zaremba-Niedzwiedzka K."/>
            <person name="Martijn J."/>
            <person name="Lind A.E."/>
            <person name="van Eijk R."/>
            <person name="Schleper C."/>
            <person name="Guy L."/>
            <person name="Ettema T.J."/>
        </authorList>
    </citation>
    <scope>NUCLEOTIDE SEQUENCE</scope>
</reference>
<evidence type="ECO:0008006" key="2">
    <source>
        <dbReference type="Google" id="ProtNLM"/>
    </source>
</evidence>
<dbReference type="AlphaFoldDB" id="A0A0F9NLY1"/>
<dbReference type="InterPro" id="IPR029063">
    <property type="entry name" value="SAM-dependent_MTases_sf"/>
</dbReference>
<name>A0A0F9NLY1_9ZZZZ</name>
<proteinExistence type="predicted"/>
<protein>
    <recommendedName>
        <fullName evidence="2">Methyltransferase type 11 domain-containing protein</fullName>
    </recommendedName>
</protein>
<evidence type="ECO:0000313" key="1">
    <source>
        <dbReference type="EMBL" id="KKN18904.1"/>
    </source>
</evidence>